<keyword evidence="2" id="KW-1185">Reference proteome</keyword>
<gene>
    <name evidence="1" type="ORF">V3H18_02475</name>
</gene>
<name>A0ABU7XEC1_9HYPH</name>
<protein>
    <submittedName>
        <fullName evidence="1">Mitochondrial fission ELM1 family protein</fullName>
    </submittedName>
</protein>
<dbReference type="Pfam" id="PF06258">
    <property type="entry name" value="Mito_fiss_Elm1"/>
    <property type="match status" value="1"/>
</dbReference>
<accession>A0ABU7XEC1</accession>
<proteinExistence type="predicted"/>
<comment type="caution">
    <text evidence="1">The sequence shown here is derived from an EMBL/GenBank/DDBJ whole genome shotgun (WGS) entry which is preliminary data.</text>
</comment>
<dbReference type="EMBL" id="JAZHYN010000004">
    <property type="protein sequence ID" value="MEF3365392.1"/>
    <property type="molecule type" value="Genomic_DNA"/>
</dbReference>
<dbReference type="Proteomes" id="UP001350748">
    <property type="component" value="Unassembled WGS sequence"/>
</dbReference>
<sequence length="327" mass="34046">MAEALGGGRLPAATTLRILSDGRAGHEAQTLGIAEALGLSPDIRRIAPRPFFAALAPFGPPDPRDGAAFAAPYPDIALAAGRRTLPLLRRLKRASGERTFTVYVNAPATGRRAADLIVAPRHDALPGDNVVAPLTPANRITLERLAGARAAPDPRLAALPIPRVALLIGGDSRHGAYGAGQIAELEHIAASLLAGGYGVMATASRRTPKALREALKRVLVAPGGFFWDGEGENPYLSILANADSIVVTGDSVNMVGEAVATGASVHVVAPPRRARRIDAYLGALREAGAIRIWAGALEDWPAAPMNATPAIAHAIAEAYRRFAALRG</sequence>
<evidence type="ECO:0000313" key="2">
    <source>
        <dbReference type="Proteomes" id="UP001350748"/>
    </source>
</evidence>
<reference evidence="1 2" key="1">
    <citation type="submission" date="2024-02" db="EMBL/GenBank/DDBJ databases">
        <authorList>
            <person name="Grouzdev D."/>
        </authorList>
    </citation>
    <scope>NUCLEOTIDE SEQUENCE [LARGE SCALE GENOMIC DNA]</scope>
    <source>
        <strain evidence="1 2">9N</strain>
    </source>
</reference>
<evidence type="ECO:0000313" key="1">
    <source>
        <dbReference type="EMBL" id="MEF3365392.1"/>
    </source>
</evidence>
<dbReference type="PANTHER" id="PTHR33986:SF15">
    <property type="entry name" value="MITOCHONDRIAL FISSION PROTEIN ELM1"/>
    <property type="match status" value="1"/>
</dbReference>
<dbReference type="RefSeq" id="WP_332080297.1">
    <property type="nucleotide sequence ID" value="NZ_JAZHYN010000004.1"/>
</dbReference>
<organism evidence="1 2">
    <name type="scientific">Methylocystis borbori</name>
    <dbReference type="NCBI Taxonomy" id="3118750"/>
    <lineage>
        <taxon>Bacteria</taxon>
        <taxon>Pseudomonadati</taxon>
        <taxon>Pseudomonadota</taxon>
        <taxon>Alphaproteobacteria</taxon>
        <taxon>Hyphomicrobiales</taxon>
        <taxon>Methylocystaceae</taxon>
        <taxon>Methylocystis</taxon>
    </lineage>
</organism>
<dbReference type="PANTHER" id="PTHR33986">
    <property type="entry name" value="OS02G0535700 PROTEIN"/>
    <property type="match status" value="1"/>
</dbReference>
<dbReference type="InterPro" id="IPR009367">
    <property type="entry name" value="Elm1-like"/>
</dbReference>